<name>A0ABV1DXI7_9FIRM</name>
<evidence type="ECO:0000313" key="2">
    <source>
        <dbReference type="EMBL" id="MEQ2439729.1"/>
    </source>
</evidence>
<evidence type="ECO:0000313" key="3">
    <source>
        <dbReference type="Proteomes" id="UP001489509"/>
    </source>
</evidence>
<keyword evidence="3" id="KW-1185">Reference proteome</keyword>
<dbReference type="Proteomes" id="UP001489509">
    <property type="component" value="Unassembled WGS sequence"/>
</dbReference>
<dbReference type="EMBL" id="JBBMFD010000002">
    <property type="protein sequence ID" value="MEQ2439729.1"/>
    <property type="molecule type" value="Genomic_DNA"/>
</dbReference>
<dbReference type="Gene3D" id="2.50.20.20">
    <property type="match status" value="1"/>
</dbReference>
<protein>
    <submittedName>
        <fullName evidence="2">DUF6612 family protein</fullName>
    </submittedName>
</protein>
<proteinExistence type="predicted"/>
<sequence>MKKKRLGLLFLALVLCLCMSSLSGCTPDVYEQYVQAAAKTNALGQMDADVNMEMSMGIAGSTFQTTVSGTMKADHSGGSPVMDMALNMALLGQSIDMHVYYADGVAYYDAQGTKYKMALPIDQLKEQTDQVSTQILQFDESAILKSMATSEKEGSRYRVTVSADAIQSYLKDAMGSTMQNSDSSSPVDLDGMNLKFSDVDVSFLIGKDGYIHEQTLQFTCTADMDAMSSGVMTGEMEMTYDATVTYNNPGQPVTITAPNLNEYPAYEDLASDATLS</sequence>
<comment type="caution">
    <text evidence="2">The sequence shown here is derived from an EMBL/GenBank/DDBJ whole genome shotgun (WGS) entry which is preliminary data.</text>
</comment>
<keyword evidence="1" id="KW-0732">Signal</keyword>
<feature type="signal peptide" evidence="1">
    <location>
        <begin position="1"/>
        <end position="23"/>
    </location>
</feature>
<organism evidence="2 3">
    <name type="scientific">Solibaculum intestinale</name>
    <dbReference type="NCBI Taxonomy" id="3133165"/>
    <lineage>
        <taxon>Bacteria</taxon>
        <taxon>Bacillati</taxon>
        <taxon>Bacillota</taxon>
        <taxon>Clostridia</taxon>
        <taxon>Eubacteriales</taxon>
        <taxon>Oscillospiraceae</taxon>
        <taxon>Solibaculum</taxon>
    </lineage>
</organism>
<reference evidence="2 3" key="1">
    <citation type="submission" date="2024-03" db="EMBL/GenBank/DDBJ databases">
        <title>Human intestinal bacterial collection.</title>
        <authorList>
            <person name="Pauvert C."/>
            <person name="Hitch T.C.A."/>
            <person name="Clavel T."/>
        </authorList>
    </citation>
    <scope>NUCLEOTIDE SEQUENCE [LARGE SCALE GENOMIC DNA]</scope>
    <source>
        <strain evidence="2 3">CLA-JM-H44</strain>
    </source>
</reference>
<dbReference type="InterPro" id="IPR046720">
    <property type="entry name" value="DUF6612"/>
</dbReference>
<gene>
    <name evidence="2" type="ORF">WMO26_02690</name>
</gene>
<dbReference type="PROSITE" id="PS51257">
    <property type="entry name" value="PROKAR_LIPOPROTEIN"/>
    <property type="match status" value="1"/>
</dbReference>
<feature type="chain" id="PRO_5045216864" evidence="1">
    <location>
        <begin position="24"/>
        <end position="276"/>
    </location>
</feature>
<dbReference type="Pfam" id="PF20316">
    <property type="entry name" value="DUF6612"/>
    <property type="match status" value="1"/>
</dbReference>
<dbReference type="RefSeq" id="WP_349217991.1">
    <property type="nucleotide sequence ID" value="NZ_JBBMFD010000002.1"/>
</dbReference>
<accession>A0ABV1DXI7</accession>
<evidence type="ECO:0000256" key="1">
    <source>
        <dbReference type="SAM" id="SignalP"/>
    </source>
</evidence>